<accession>G0EG90</accession>
<keyword evidence="2" id="KW-1185">Reference proteome</keyword>
<dbReference type="KEGG" id="pfm:Pyrfu_0467"/>
<dbReference type="STRING" id="694429.Pyrfu_0467"/>
<dbReference type="InParanoid" id="G0EG90"/>
<dbReference type="Proteomes" id="UP000001037">
    <property type="component" value="Chromosome"/>
</dbReference>
<proteinExistence type="predicted"/>
<protein>
    <submittedName>
        <fullName evidence="1">Uncharacterized protein</fullName>
    </submittedName>
</protein>
<dbReference type="HOGENOM" id="CLU_2550409_0_0_2"/>
<gene>
    <name evidence="1" type="ordered locus">Pyrfu_0467</name>
</gene>
<dbReference type="AlphaFoldDB" id="G0EG90"/>
<name>G0EG90_PYRF1</name>
<dbReference type="EMBL" id="CP002838">
    <property type="protein sequence ID" value="AEM38338.1"/>
    <property type="molecule type" value="Genomic_DNA"/>
</dbReference>
<organism evidence="1 2">
    <name type="scientific">Pyrolobus fumarii (strain DSM 11204 / 1A)</name>
    <dbReference type="NCBI Taxonomy" id="694429"/>
    <lineage>
        <taxon>Archaea</taxon>
        <taxon>Thermoproteota</taxon>
        <taxon>Thermoprotei</taxon>
        <taxon>Desulfurococcales</taxon>
        <taxon>Pyrodictiaceae</taxon>
        <taxon>Pyrolobus</taxon>
    </lineage>
</organism>
<reference evidence="1 2" key="1">
    <citation type="journal article" date="2011" name="Stand. Genomic Sci.">
        <title>Complete genome sequence of the hyperthermophilic chemolithoautotroph Pyrolobus fumarii type strain (1A).</title>
        <authorList>
            <person name="Anderson I."/>
            <person name="Goker M."/>
            <person name="Nolan M."/>
            <person name="Lucas S."/>
            <person name="Hammon N."/>
            <person name="Deshpande S."/>
            <person name="Cheng J.F."/>
            <person name="Tapia R."/>
            <person name="Han C."/>
            <person name="Goodwin L."/>
            <person name="Pitluck S."/>
            <person name="Huntemann M."/>
            <person name="Liolios K."/>
            <person name="Ivanova N."/>
            <person name="Pagani I."/>
            <person name="Mavromatis K."/>
            <person name="Ovchinikova G."/>
            <person name="Pati A."/>
            <person name="Chen A."/>
            <person name="Palaniappan K."/>
            <person name="Land M."/>
            <person name="Hauser L."/>
            <person name="Brambilla E.M."/>
            <person name="Huber H."/>
            <person name="Yasawong M."/>
            <person name="Rohde M."/>
            <person name="Spring S."/>
            <person name="Abt B."/>
            <person name="Sikorski J."/>
            <person name="Wirth R."/>
            <person name="Detter J.C."/>
            <person name="Woyke T."/>
            <person name="Bristow J."/>
            <person name="Eisen J.A."/>
            <person name="Markowitz V."/>
            <person name="Hugenholtz P."/>
            <person name="Kyrpides N.C."/>
            <person name="Klenk H.P."/>
            <person name="Lapidus A."/>
        </authorList>
    </citation>
    <scope>NUCLEOTIDE SEQUENCE [LARGE SCALE GENOMIC DNA]</scope>
    <source>
        <strain evidence="2">DSM 11204 / 1A</strain>
    </source>
</reference>
<evidence type="ECO:0000313" key="2">
    <source>
        <dbReference type="Proteomes" id="UP000001037"/>
    </source>
</evidence>
<sequence>MVSLPLSQRGVAKRLSVTLLLFRVVGLAGLRLCKGRLVTREGAADMAGYGEVLFFEVSIVGGMPGVKGSLGGDPLVWCESRS</sequence>
<evidence type="ECO:0000313" key="1">
    <source>
        <dbReference type="EMBL" id="AEM38338.1"/>
    </source>
</evidence>